<name>A0A1J4NNV4_9ACTN</name>
<dbReference type="Proteomes" id="UP000034196">
    <property type="component" value="Unassembled WGS sequence"/>
</dbReference>
<dbReference type="AlphaFoldDB" id="A0A1J4NNV4"/>
<sequence length="91" mass="9557">MTDGGRPEAYGGAPPDAVPETFAFRCRDCGNAWEATFRVVFVTDPTADPAGPGPGPQEYVDEAGRAMRTPLSDAVCARCGSRRVRVAAPDA</sequence>
<gene>
    <name evidence="1" type="ORF">WN71_037245</name>
</gene>
<evidence type="ECO:0000313" key="2">
    <source>
        <dbReference type="Proteomes" id="UP000034196"/>
    </source>
</evidence>
<accession>A0A1J4NNV4</accession>
<protein>
    <submittedName>
        <fullName evidence="1">Uncharacterized protein</fullName>
    </submittedName>
</protein>
<dbReference type="RefSeq" id="WP_052743110.1">
    <property type="nucleotide sequence ID" value="NZ_LAVA02000127.1"/>
</dbReference>
<comment type="caution">
    <text evidence="1">The sequence shown here is derived from an EMBL/GenBank/DDBJ whole genome shotgun (WGS) entry which is preliminary data.</text>
</comment>
<organism evidence="1 2">
    <name type="scientific">Streptomyces mangrovisoli</name>
    <dbReference type="NCBI Taxonomy" id="1428628"/>
    <lineage>
        <taxon>Bacteria</taxon>
        <taxon>Bacillati</taxon>
        <taxon>Actinomycetota</taxon>
        <taxon>Actinomycetes</taxon>
        <taxon>Kitasatosporales</taxon>
        <taxon>Streptomycetaceae</taxon>
        <taxon>Streptomyces</taxon>
    </lineage>
</organism>
<evidence type="ECO:0000313" key="1">
    <source>
        <dbReference type="EMBL" id="OIJ62854.1"/>
    </source>
</evidence>
<dbReference type="OrthoDB" id="4241582at2"/>
<dbReference type="EMBL" id="LAVA02000127">
    <property type="protein sequence ID" value="OIJ62854.1"/>
    <property type="molecule type" value="Genomic_DNA"/>
</dbReference>
<dbReference type="STRING" id="1428628.WN71_037245"/>
<proteinExistence type="predicted"/>
<keyword evidence="2" id="KW-1185">Reference proteome</keyword>
<reference evidence="1" key="1">
    <citation type="submission" date="2016-10" db="EMBL/GenBank/DDBJ databases">
        <title>Genome sequence of Streptomyces mangrovisoli MUSC 149.</title>
        <authorList>
            <person name="Lee L.-H."/>
            <person name="Ser H.-L."/>
        </authorList>
    </citation>
    <scope>NUCLEOTIDE SEQUENCE [LARGE SCALE GENOMIC DNA]</scope>
    <source>
        <strain evidence="1">MUSC 149</strain>
    </source>
</reference>